<proteinExistence type="predicted"/>
<dbReference type="AlphaFoldDB" id="A0ABD5LX29"/>
<evidence type="ECO:0000256" key="1">
    <source>
        <dbReference type="SAM" id="Phobius"/>
    </source>
</evidence>
<evidence type="ECO:0008006" key="3">
    <source>
        <dbReference type="Google" id="ProtNLM"/>
    </source>
</evidence>
<evidence type="ECO:0000313" key="2">
    <source>
        <dbReference type="EMBL" id="MEY2345106.1"/>
    </source>
</evidence>
<accession>A0ABD5LX29</accession>
<feature type="transmembrane region" description="Helical" evidence="1">
    <location>
        <begin position="120"/>
        <end position="143"/>
    </location>
</feature>
<protein>
    <recommendedName>
        <fullName evidence="3">DUF340 domain-containing protein</fullName>
    </recommendedName>
</protein>
<keyword evidence="1" id="KW-0472">Membrane</keyword>
<feature type="transmembrane region" description="Helical" evidence="1">
    <location>
        <begin position="90"/>
        <end position="108"/>
    </location>
</feature>
<dbReference type="EMBL" id="JADQCH020000002">
    <property type="protein sequence ID" value="MEY2345106.1"/>
    <property type="molecule type" value="Genomic_DNA"/>
</dbReference>
<reference evidence="2" key="1">
    <citation type="submission" date="2021-05" db="EMBL/GenBank/DDBJ databases">
        <title>First report of NDM-5 and VEB-6 producing Proteus mirabilis isolated from blood of a sepsis patient in Kolkata, India.</title>
        <authorList>
            <person name="Halder G."/>
            <person name="Chaudhuri B."/>
            <person name="Dutta S."/>
        </authorList>
    </citation>
    <scope>NUCLEOTIDE SEQUENCE [LARGE SCALE GENOMIC DNA]</scope>
    <source>
        <strain evidence="2">7049</strain>
    </source>
</reference>
<gene>
    <name evidence="2" type="ORF">I3679_018770</name>
</gene>
<organism evidence="2">
    <name type="scientific">Proteus mirabilis</name>
    <dbReference type="NCBI Taxonomy" id="584"/>
    <lineage>
        <taxon>Bacteria</taxon>
        <taxon>Pseudomonadati</taxon>
        <taxon>Pseudomonadota</taxon>
        <taxon>Gammaproteobacteria</taxon>
        <taxon>Enterobacterales</taxon>
        <taxon>Morganellaceae</taxon>
        <taxon>Proteus</taxon>
    </lineage>
</organism>
<comment type="caution">
    <text evidence="2">The sequence shown here is derived from an EMBL/GenBank/DDBJ whole genome shotgun (WGS) entry which is preliminary data.</text>
</comment>
<keyword evidence="1" id="KW-0812">Transmembrane</keyword>
<feature type="transmembrane region" description="Helical" evidence="1">
    <location>
        <begin position="61"/>
        <end position="78"/>
    </location>
</feature>
<name>A0ABD5LX29_PROMI</name>
<sequence>MKNIIIDMKLVFVAILLAMFTQTLTSGIAIYAMWDSFIAMSVVVFISLVAKQYLPSSLPTFAYATIIGILICLPETPVREFFISSIGKVSFLSCCVPLLAFAGLSVGGQLEELKKMSWKVILIFMIVSTCCFFGASIVAQIGFTIQELSNE</sequence>
<keyword evidence="1" id="KW-1133">Transmembrane helix</keyword>